<sequence length="23" mass="2817">KRRTSKPLGKWPNNGLWPKWPRN</sequence>
<reference evidence="2" key="1">
    <citation type="submission" date="2018-05" db="EMBL/GenBank/DDBJ databases">
        <authorList>
            <person name="Lanie J.A."/>
            <person name="Ng W.-L."/>
            <person name="Kazmierczak K.M."/>
            <person name="Andrzejewski T.M."/>
            <person name="Davidsen T.M."/>
            <person name="Wayne K.J."/>
            <person name="Tettelin H."/>
            <person name="Glass J.I."/>
            <person name="Rusch D."/>
            <person name="Podicherti R."/>
            <person name="Tsui H.-C.T."/>
            <person name="Winkler M.E."/>
        </authorList>
    </citation>
    <scope>NUCLEOTIDE SEQUENCE</scope>
</reference>
<accession>A0A382HTV0</accession>
<proteinExistence type="predicted"/>
<evidence type="ECO:0000313" key="2">
    <source>
        <dbReference type="EMBL" id="SVB90720.1"/>
    </source>
</evidence>
<organism evidence="2">
    <name type="scientific">marine metagenome</name>
    <dbReference type="NCBI Taxonomy" id="408172"/>
    <lineage>
        <taxon>unclassified sequences</taxon>
        <taxon>metagenomes</taxon>
        <taxon>ecological metagenomes</taxon>
    </lineage>
</organism>
<gene>
    <name evidence="2" type="ORF">METZ01_LOCUS243574</name>
</gene>
<evidence type="ECO:0000256" key="1">
    <source>
        <dbReference type="SAM" id="MobiDB-lite"/>
    </source>
</evidence>
<feature type="non-terminal residue" evidence="2">
    <location>
        <position position="1"/>
    </location>
</feature>
<feature type="non-terminal residue" evidence="2">
    <location>
        <position position="23"/>
    </location>
</feature>
<dbReference type="EMBL" id="UINC01063267">
    <property type="protein sequence ID" value="SVB90720.1"/>
    <property type="molecule type" value="Genomic_DNA"/>
</dbReference>
<protein>
    <submittedName>
        <fullName evidence="2">Uncharacterized protein</fullName>
    </submittedName>
</protein>
<dbReference type="AlphaFoldDB" id="A0A382HTV0"/>
<name>A0A382HTV0_9ZZZZ</name>
<feature type="region of interest" description="Disordered" evidence="1">
    <location>
        <begin position="1"/>
        <end position="23"/>
    </location>
</feature>